<comment type="caution">
    <text evidence="1">The sequence shown here is derived from an EMBL/GenBank/DDBJ whole genome shotgun (WGS) entry which is preliminary data.</text>
</comment>
<dbReference type="InterPro" id="IPR025459">
    <property type="entry name" value="DUF4279"/>
</dbReference>
<organism evidence="1 2">
    <name type="scientific">Sphingomonas arantia</name>
    <dbReference type="NCBI Taxonomy" id="1460676"/>
    <lineage>
        <taxon>Bacteria</taxon>
        <taxon>Pseudomonadati</taxon>
        <taxon>Pseudomonadota</taxon>
        <taxon>Alphaproteobacteria</taxon>
        <taxon>Sphingomonadales</taxon>
        <taxon>Sphingomonadaceae</taxon>
        <taxon>Sphingomonas</taxon>
    </lineage>
</organism>
<name>A0ABW4U0X1_9SPHN</name>
<dbReference type="Proteomes" id="UP001597400">
    <property type="component" value="Unassembled WGS sequence"/>
</dbReference>
<dbReference type="Pfam" id="PF14106">
    <property type="entry name" value="DUF4279"/>
    <property type="match status" value="1"/>
</dbReference>
<reference evidence="2" key="1">
    <citation type="journal article" date="2019" name="Int. J. Syst. Evol. Microbiol.">
        <title>The Global Catalogue of Microorganisms (GCM) 10K type strain sequencing project: providing services to taxonomists for standard genome sequencing and annotation.</title>
        <authorList>
            <consortium name="The Broad Institute Genomics Platform"/>
            <consortium name="The Broad Institute Genome Sequencing Center for Infectious Disease"/>
            <person name="Wu L."/>
            <person name="Ma J."/>
        </authorList>
    </citation>
    <scope>NUCLEOTIDE SEQUENCE [LARGE SCALE GENOMIC DNA]</scope>
    <source>
        <strain evidence="2">CGMCC 1.12702</strain>
    </source>
</reference>
<evidence type="ECO:0000313" key="1">
    <source>
        <dbReference type="EMBL" id="MFD1951951.1"/>
    </source>
</evidence>
<dbReference type="EMBL" id="JBHUGS010000004">
    <property type="protein sequence ID" value="MFD1951951.1"/>
    <property type="molecule type" value="Genomic_DNA"/>
</dbReference>
<proteinExistence type="predicted"/>
<dbReference type="RefSeq" id="WP_380930952.1">
    <property type="nucleotide sequence ID" value="NZ_JBHUGS010000004.1"/>
</dbReference>
<keyword evidence="2" id="KW-1185">Reference proteome</keyword>
<sequence length="107" mass="11976">MSTVYKSAASIGFFGEDLDPVEITTSLGAAPTVGVRKGGVWRTKAGAEKVALQGSWRMEAERREPGDLDDQINELLDGLSSDLRAWRSYSKRYRGRVFAWLVPRQRE</sequence>
<protein>
    <submittedName>
        <fullName evidence="1">DUF4279 domain-containing protein</fullName>
    </submittedName>
</protein>
<gene>
    <name evidence="1" type="ORF">ACFSGX_14350</name>
</gene>
<evidence type="ECO:0000313" key="2">
    <source>
        <dbReference type="Proteomes" id="UP001597400"/>
    </source>
</evidence>
<accession>A0ABW4U0X1</accession>